<evidence type="ECO:0000256" key="1">
    <source>
        <dbReference type="ARBA" id="ARBA00006249"/>
    </source>
</evidence>
<keyword evidence="10" id="KW-1185">Reference proteome</keyword>
<feature type="chain" id="PRO_5014986841" evidence="8">
    <location>
        <begin position="21"/>
        <end position="529"/>
    </location>
</feature>
<sequence length="529" mass="57539">MQQKLLTLFISLALSPSVIAQDHSFISQCEGLKNANIYQTVITKATFEAAAELGNDKAAALSGASGTQDKLVPHCLIEGEISPRIGVNGKHYGIQFQLRLPQNWNNKFLYQGGGGMDGFVGNAIGSIPFRNATAQPALQRGYAVVSTDSGHQGRDASFAEDQQARLDYAYAAIGKVSTTAKQLIISLYQSAPQKNYFMGCSNGGRAAMLAAQRFPTEFDGIVAGNPGFRLSRAALNTVWETNHYLQAAPTNEKGEKILANALTQQDFDILVQGVLKQCDAKDGLKDGIINAWEQCDFTPEHVADKFTPEKLTLIKAVFGGAKNSQGEAIYTGFPFDTGIAAEGWRAWKLGDAQTAQANSRFATMAASSVNHYFMTPFQPHFDLSQFNWDKDVEKTAQTAAINDAVSTDLSTFVARGGKMIIIEGVSDPVFSALDQRDWFKQLLADNPNGDDFAKLFMIPGMNHCGQGPALDNFDPLTILEDWAEKGENPQFMLATGKTFPNKTQPICAYPKVATYIGGDENQESSFRCK</sequence>
<dbReference type="AlphaFoldDB" id="A0A2M8S4H6"/>
<dbReference type="PANTHER" id="PTHR33938:SF15">
    <property type="entry name" value="FERULOYL ESTERASE B-RELATED"/>
    <property type="match status" value="1"/>
</dbReference>
<dbReference type="InterPro" id="IPR011118">
    <property type="entry name" value="Tannase/feruloyl_esterase"/>
</dbReference>
<dbReference type="GO" id="GO:0046872">
    <property type="term" value="F:metal ion binding"/>
    <property type="evidence" value="ECO:0007669"/>
    <property type="project" value="UniProtKB-KW"/>
</dbReference>
<organism evidence="9 10">
    <name type="scientific">Conservatibacter flavescens</name>
    <dbReference type="NCBI Taxonomy" id="28161"/>
    <lineage>
        <taxon>Bacteria</taxon>
        <taxon>Pseudomonadati</taxon>
        <taxon>Pseudomonadota</taxon>
        <taxon>Gammaproteobacteria</taxon>
        <taxon>Pasteurellales</taxon>
        <taxon>Pasteurellaceae</taxon>
        <taxon>Conservatibacter</taxon>
    </lineage>
</organism>
<name>A0A2M8S4H6_9PAST</name>
<comment type="caution">
    <text evidence="9">The sequence shown here is derived from an EMBL/GenBank/DDBJ whole genome shotgun (WGS) entry which is preliminary data.</text>
</comment>
<dbReference type="EMBL" id="PHHA01000003">
    <property type="protein sequence ID" value="PJG86040.1"/>
    <property type="molecule type" value="Genomic_DNA"/>
</dbReference>
<keyword evidence="3" id="KW-0479">Metal-binding</keyword>
<dbReference type="SUPFAM" id="SSF53474">
    <property type="entry name" value="alpha/beta-Hydrolases"/>
    <property type="match status" value="1"/>
</dbReference>
<gene>
    <name evidence="9" type="ORF">CVP05_02410</name>
</gene>
<evidence type="ECO:0000313" key="9">
    <source>
        <dbReference type="EMBL" id="PJG86040.1"/>
    </source>
</evidence>
<evidence type="ECO:0000256" key="6">
    <source>
        <dbReference type="ARBA" id="ARBA00022837"/>
    </source>
</evidence>
<dbReference type="OrthoDB" id="7197884at2"/>
<feature type="signal peptide" evidence="8">
    <location>
        <begin position="1"/>
        <end position="20"/>
    </location>
</feature>
<evidence type="ECO:0000256" key="3">
    <source>
        <dbReference type="ARBA" id="ARBA00022723"/>
    </source>
</evidence>
<protein>
    <submittedName>
        <fullName evidence="9">Tannase/feruloyl esterase family alpha/beta hydrolase</fullName>
    </submittedName>
</protein>
<evidence type="ECO:0000256" key="2">
    <source>
        <dbReference type="ARBA" id="ARBA00022487"/>
    </source>
</evidence>
<keyword evidence="2" id="KW-0719">Serine esterase</keyword>
<keyword evidence="7" id="KW-1015">Disulfide bond</keyword>
<accession>A0A2M8S4H6</accession>
<keyword evidence="5 9" id="KW-0378">Hydrolase</keyword>
<reference evidence="9 10" key="1">
    <citation type="submission" date="2017-11" db="EMBL/GenBank/DDBJ databases">
        <title>Reclassification of Bisgaard taxon 7 as Conservatibacter flavescens gen. nov., sp. nov.</title>
        <authorList>
            <person name="Christensen H."/>
        </authorList>
    </citation>
    <scope>NUCLEOTIDE SEQUENCE [LARGE SCALE GENOMIC DNA]</scope>
    <source>
        <strain evidence="9 10">7_4</strain>
    </source>
</reference>
<dbReference type="Proteomes" id="UP000229329">
    <property type="component" value="Unassembled WGS sequence"/>
</dbReference>
<dbReference type="RefSeq" id="WP_100287972.1">
    <property type="nucleotide sequence ID" value="NZ_PHHA01000003.1"/>
</dbReference>
<keyword evidence="6" id="KW-0106">Calcium</keyword>
<keyword evidence="4 8" id="KW-0732">Signal</keyword>
<evidence type="ECO:0000256" key="5">
    <source>
        <dbReference type="ARBA" id="ARBA00022801"/>
    </source>
</evidence>
<dbReference type="GO" id="GO:0052689">
    <property type="term" value="F:carboxylic ester hydrolase activity"/>
    <property type="evidence" value="ECO:0007669"/>
    <property type="project" value="UniProtKB-KW"/>
</dbReference>
<evidence type="ECO:0000256" key="8">
    <source>
        <dbReference type="SAM" id="SignalP"/>
    </source>
</evidence>
<dbReference type="InterPro" id="IPR029058">
    <property type="entry name" value="AB_hydrolase_fold"/>
</dbReference>
<proteinExistence type="inferred from homology"/>
<evidence type="ECO:0000256" key="4">
    <source>
        <dbReference type="ARBA" id="ARBA00022729"/>
    </source>
</evidence>
<dbReference type="PANTHER" id="PTHR33938">
    <property type="entry name" value="FERULOYL ESTERASE B-RELATED"/>
    <property type="match status" value="1"/>
</dbReference>
<evidence type="ECO:0000256" key="7">
    <source>
        <dbReference type="ARBA" id="ARBA00023157"/>
    </source>
</evidence>
<comment type="similarity">
    <text evidence="1">Belongs to the tannase family.</text>
</comment>
<evidence type="ECO:0000313" key="10">
    <source>
        <dbReference type="Proteomes" id="UP000229329"/>
    </source>
</evidence>
<dbReference type="Pfam" id="PF07519">
    <property type="entry name" value="Tannase"/>
    <property type="match status" value="1"/>
</dbReference>
<dbReference type="Gene3D" id="3.40.50.1820">
    <property type="entry name" value="alpha/beta hydrolase"/>
    <property type="match status" value="1"/>
</dbReference>